<dbReference type="EMBL" id="BMVB01000008">
    <property type="protein sequence ID" value="GHC52325.1"/>
    <property type="molecule type" value="Genomic_DNA"/>
</dbReference>
<evidence type="ECO:0000256" key="1">
    <source>
        <dbReference type="SAM" id="MobiDB-lite"/>
    </source>
</evidence>
<sequence>MKDPTPDQPGIRISAPPAYRDHDDPARWSTRTAEAPMASYACSCGQTGHATGTSKVQALVSEYGEHTATCEGR</sequence>
<proteinExistence type="predicted"/>
<accession>A0A918WJK7</accession>
<feature type="region of interest" description="Disordered" evidence="1">
    <location>
        <begin position="1"/>
        <end position="25"/>
    </location>
</feature>
<dbReference type="RefSeq" id="WP_190110311.1">
    <property type="nucleotide sequence ID" value="NZ_BMVB01000008.1"/>
</dbReference>
<comment type="caution">
    <text evidence="2">The sequence shown here is derived from an EMBL/GenBank/DDBJ whole genome shotgun (WGS) entry which is preliminary data.</text>
</comment>
<name>A0A918WJK7_STRCJ</name>
<evidence type="ECO:0008006" key="4">
    <source>
        <dbReference type="Google" id="ProtNLM"/>
    </source>
</evidence>
<evidence type="ECO:0000313" key="2">
    <source>
        <dbReference type="EMBL" id="GHC52325.1"/>
    </source>
</evidence>
<dbReference type="Proteomes" id="UP000646244">
    <property type="component" value="Unassembled WGS sequence"/>
</dbReference>
<reference evidence="2" key="2">
    <citation type="submission" date="2020-09" db="EMBL/GenBank/DDBJ databases">
        <authorList>
            <person name="Sun Q."/>
            <person name="Ohkuma M."/>
        </authorList>
    </citation>
    <scope>NUCLEOTIDE SEQUENCE</scope>
    <source>
        <strain evidence="2">JCM 4633</strain>
    </source>
</reference>
<organism evidence="2 3">
    <name type="scientific">Streptomyces cinnamoneus</name>
    <name type="common">Streptoverticillium cinnamoneum</name>
    <dbReference type="NCBI Taxonomy" id="53446"/>
    <lineage>
        <taxon>Bacteria</taxon>
        <taxon>Bacillati</taxon>
        <taxon>Actinomycetota</taxon>
        <taxon>Actinomycetes</taxon>
        <taxon>Kitasatosporales</taxon>
        <taxon>Streptomycetaceae</taxon>
        <taxon>Streptomyces</taxon>
        <taxon>Streptomyces cinnamoneus group</taxon>
    </lineage>
</organism>
<evidence type="ECO:0000313" key="3">
    <source>
        <dbReference type="Proteomes" id="UP000646244"/>
    </source>
</evidence>
<gene>
    <name evidence="2" type="ORF">GCM10010507_30550</name>
</gene>
<dbReference type="AlphaFoldDB" id="A0A918WJK7"/>
<reference evidence="2" key="1">
    <citation type="journal article" date="2014" name="Int. J. Syst. Evol. Microbiol.">
        <title>Complete genome sequence of Corynebacterium casei LMG S-19264T (=DSM 44701T), isolated from a smear-ripened cheese.</title>
        <authorList>
            <consortium name="US DOE Joint Genome Institute (JGI-PGF)"/>
            <person name="Walter F."/>
            <person name="Albersmeier A."/>
            <person name="Kalinowski J."/>
            <person name="Ruckert C."/>
        </authorList>
    </citation>
    <scope>NUCLEOTIDE SEQUENCE</scope>
    <source>
        <strain evidence="2">JCM 4633</strain>
    </source>
</reference>
<protein>
    <recommendedName>
        <fullName evidence="4">Mobile element transfer</fullName>
    </recommendedName>
</protein>